<dbReference type="Gene3D" id="3.20.20.80">
    <property type="entry name" value="Glycosidases"/>
    <property type="match status" value="1"/>
</dbReference>
<keyword evidence="4" id="KW-1015">Disulfide bond</keyword>
<dbReference type="Pfam" id="PF00332">
    <property type="entry name" value="Glyco_hydro_17"/>
    <property type="match status" value="1"/>
</dbReference>
<dbReference type="Proteomes" id="UP000823775">
    <property type="component" value="Unassembled WGS sequence"/>
</dbReference>
<evidence type="ECO:0000313" key="9">
    <source>
        <dbReference type="EMBL" id="MCD7464694.1"/>
    </source>
</evidence>
<dbReference type="Pfam" id="PF07983">
    <property type="entry name" value="X8"/>
    <property type="match status" value="1"/>
</dbReference>
<dbReference type="InterPro" id="IPR017853">
    <property type="entry name" value="GH"/>
</dbReference>
<dbReference type="SUPFAM" id="SSF51445">
    <property type="entry name" value="(Trans)glycosidases"/>
    <property type="match status" value="1"/>
</dbReference>
<dbReference type="InterPro" id="IPR000490">
    <property type="entry name" value="Glyco_hydro_17"/>
</dbReference>
<keyword evidence="5" id="KW-0326">Glycosidase</keyword>
<keyword evidence="10" id="KW-1185">Reference proteome</keyword>
<feature type="domain" description="X8" evidence="8">
    <location>
        <begin position="445"/>
        <end position="528"/>
    </location>
</feature>
<evidence type="ECO:0000256" key="2">
    <source>
        <dbReference type="ARBA" id="ARBA00022729"/>
    </source>
</evidence>
<evidence type="ECO:0000256" key="3">
    <source>
        <dbReference type="ARBA" id="ARBA00022801"/>
    </source>
</evidence>
<evidence type="ECO:0000256" key="7">
    <source>
        <dbReference type="SAM" id="MobiDB-lite"/>
    </source>
</evidence>
<feature type="region of interest" description="Disordered" evidence="7">
    <location>
        <begin position="406"/>
        <end position="433"/>
    </location>
</feature>
<name>A0ABS8T204_DATST</name>
<gene>
    <name evidence="9" type="ORF">HAX54_053242</name>
</gene>
<proteinExistence type="inferred from homology"/>
<evidence type="ECO:0000313" key="10">
    <source>
        <dbReference type="Proteomes" id="UP000823775"/>
    </source>
</evidence>
<keyword evidence="3" id="KW-0378">Hydrolase</keyword>
<evidence type="ECO:0000256" key="1">
    <source>
        <dbReference type="ARBA" id="ARBA00008773"/>
    </source>
</evidence>
<sequence>MGICYMVLFMKIRVNSFVGITWGRQQSQQLVPSMVVDLLLQNKIQQLRLMTSGYDIIEIFSATNISITITLGNQFMWQANRTDLAYNWVNDRVKDPINKGVNIVELTIGSEPYSNTFLKQATNYQVVKVLKLIRESLDDMGLGYIKTTTAHGMDVLKVTKFPSEADFREDIKELMLESLVEFNYTGAPFVLYMFPIHFVKDILNYTMEFAFFDNKSGFKIEDGNITYTNAVELMIDSVAWAIRKAGYPDMKIMIGQIGWPTDGYPHANIKNAREISQGDRDEYPTQAKGIVKMPNRWCKFNEDRSKMDLGKIVATNPSVENCEFPVEILSFQDQVVQNGQGRILVFWQGLNLGSRSGLGSRSLRLWPDKIRPWTGLKVKAETRSYIESRVSCTKSQVETEVGRRALEGQLPMDGRNGKPGAKGEGGGRDRDEYPTQAKGIVKCHRWCKFNEDKSKMDLVNKNYDLACKIADCTRLEQGASCGGLSYEAKVSYGFNAFFQKNKQEVKACDFDGLGEIVATNPSVENCEFPC</sequence>
<evidence type="ECO:0000256" key="6">
    <source>
        <dbReference type="RuleBase" id="RU004335"/>
    </source>
</evidence>
<dbReference type="EMBL" id="JACEIK010000986">
    <property type="protein sequence ID" value="MCD7464694.1"/>
    <property type="molecule type" value="Genomic_DNA"/>
</dbReference>
<comment type="caution">
    <text evidence="9">The sequence shown here is derived from an EMBL/GenBank/DDBJ whole genome shotgun (WGS) entry which is preliminary data.</text>
</comment>
<evidence type="ECO:0000256" key="5">
    <source>
        <dbReference type="ARBA" id="ARBA00023295"/>
    </source>
</evidence>
<protein>
    <recommendedName>
        <fullName evidence="8">X8 domain-containing protein</fullName>
    </recommendedName>
</protein>
<accession>A0ABS8T204</accession>
<evidence type="ECO:0000256" key="4">
    <source>
        <dbReference type="ARBA" id="ARBA00023157"/>
    </source>
</evidence>
<dbReference type="PANTHER" id="PTHR32227">
    <property type="entry name" value="GLUCAN ENDO-1,3-BETA-GLUCOSIDASE BG1-RELATED-RELATED"/>
    <property type="match status" value="1"/>
</dbReference>
<comment type="similarity">
    <text evidence="1 6">Belongs to the glycosyl hydrolase 17 family.</text>
</comment>
<evidence type="ECO:0000259" key="8">
    <source>
        <dbReference type="SMART" id="SM00768"/>
    </source>
</evidence>
<reference evidence="9 10" key="1">
    <citation type="journal article" date="2021" name="BMC Genomics">
        <title>Datura genome reveals duplications of psychoactive alkaloid biosynthetic genes and high mutation rate following tissue culture.</title>
        <authorList>
            <person name="Rajewski A."/>
            <person name="Carter-House D."/>
            <person name="Stajich J."/>
            <person name="Litt A."/>
        </authorList>
    </citation>
    <scope>NUCLEOTIDE SEQUENCE [LARGE SCALE GENOMIC DNA]</scope>
    <source>
        <strain evidence="9">AR-01</strain>
    </source>
</reference>
<dbReference type="SMART" id="SM00768">
    <property type="entry name" value="X8"/>
    <property type="match status" value="1"/>
</dbReference>
<keyword evidence="2" id="KW-0732">Signal</keyword>
<dbReference type="Gene3D" id="1.20.58.1040">
    <property type="match status" value="1"/>
</dbReference>
<organism evidence="9 10">
    <name type="scientific">Datura stramonium</name>
    <name type="common">Jimsonweed</name>
    <name type="synonym">Common thornapple</name>
    <dbReference type="NCBI Taxonomy" id="4076"/>
    <lineage>
        <taxon>Eukaryota</taxon>
        <taxon>Viridiplantae</taxon>
        <taxon>Streptophyta</taxon>
        <taxon>Embryophyta</taxon>
        <taxon>Tracheophyta</taxon>
        <taxon>Spermatophyta</taxon>
        <taxon>Magnoliopsida</taxon>
        <taxon>eudicotyledons</taxon>
        <taxon>Gunneridae</taxon>
        <taxon>Pentapetalae</taxon>
        <taxon>asterids</taxon>
        <taxon>lamiids</taxon>
        <taxon>Solanales</taxon>
        <taxon>Solanaceae</taxon>
        <taxon>Solanoideae</taxon>
        <taxon>Datureae</taxon>
        <taxon>Datura</taxon>
    </lineage>
</organism>
<dbReference type="InterPro" id="IPR044965">
    <property type="entry name" value="Glyco_hydro_17_plant"/>
</dbReference>
<dbReference type="InterPro" id="IPR012946">
    <property type="entry name" value="X8"/>
</dbReference>